<organism evidence="1 2">
    <name type="scientific">Halochromatium glycolicum</name>
    <dbReference type="NCBI Taxonomy" id="85075"/>
    <lineage>
        <taxon>Bacteria</taxon>
        <taxon>Pseudomonadati</taxon>
        <taxon>Pseudomonadota</taxon>
        <taxon>Gammaproteobacteria</taxon>
        <taxon>Chromatiales</taxon>
        <taxon>Chromatiaceae</taxon>
        <taxon>Halochromatium</taxon>
    </lineage>
</organism>
<keyword evidence="2" id="KW-1185">Reference proteome</keyword>
<dbReference type="EMBL" id="NRSJ01000083">
    <property type="protein sequence ID" value="MBK1707333.1"/>
    <property type="molecule type" value="Genomic_DNA"/>
</dbReference>
<protein>
    <recommendedName>
        <fullName evidence="3">DUF4160 domain-containing protein</fullName>
    </recommendedName>
</protein>
<dbReference type="AlphaFoldDB" id="A0AAJ0U8L3"/>
<reference evidence="1" key="2">
    <citation type="journal article" date="2020" name="Microorganisms">
        <title>Osmotic Adaptation and Compatible Solute Biosynthesis of Phototrophic Bacteria as Revealed from Genome Analyses.</title>
        <authorList>
            <person name="Imhoff J.F."/>
            <person name="Rahn T."/>
            <person name="Kunzel S."/>
            <person name="Keller A."/>
            <person name="Neulinger S.C."/>
        </authorList>
    </citation>
    <scope>NUCLEOTIDE SEQUENCE</scope>
    <source>
        <strain evidence="1">DSM 11080</strain>
    </source>
</reference>
<sequence>MPTISMFYGIIVRMLFLDTQQHNLPHLHIEYQGKQAVVSIPDGDLLAGELPAKKLKLVQAWIAIHEDELMADWALAVKGEPVFAIDPLR</sequence>
<dbReference type="RefSeq" id="WP_200348820.1">
    <property type="nucleotide sequence ID" value="NZ_NRSJ01000083.1"/>
</dbReference>
<evidence type="ECO:0000313" key="1">
    <source>
        <dbReference type="EMBL" id="MBK1707333.1"/>
    </source>
</evidence>
<evidence type="ECO:0008006" key="3">
    <source>
        <dbReference type="Google" id="ProtNLM"/>
    </source>
</evidence>
<accession>A0AAJ0U8L3</accession>
<comment type="caution">
    <text evidence="1">The sequence shown here is derived from an EMBL/GenBank/DDBJ whole genome shotgun (WGS) entry which is preliminary data.</text>
</comment>
<proteinExistence type="predicted"/>
<name>A0AAJ0U8L3_9GAMM</name>
<reference evidence="1" key="1">
    <citation type="submission" date="2017-08" db="EMBL/GenBank/DDBJ databases">
        <authorList>
            <person name="Imhoff J.F."/>
            <person name="Rahn T."/>
            <person name="Kuenzel S."/>
            <person name="Neulinger S.C."/>
        </authorList>
    </citation>
    <scope>NUCLEOTIDE SEQUENCE</scope>
    <source>
        <strain evidence="1">DSM 11080</strain>
    </source>
</reference>
<dbReference type="Pfam" id="PF13711">
    <property type="entry name" value="DUF4160"/>
    <property type="match status" value="1"/>
</dbReference>
<gene>
    <name evidence="1" type="ORF">CKO40_23070</name>
</gene>
<dbReference type="Proteomes" id="UP001296776">
    <property type="component" value="Unassembled WGS sequence"/>
</dbReference>
<dbReference type="InterPro" id="IPR025427">
    <property type="entry name" value="DUF4160"/>
</dbReference>
<evidence type="ECO:0000313" key="2">
    <source>
        <dbReference type="Proteomes" id="UP001296776"/>
    </source>
</evidence>